<dbReference type="eggNOG" id="COG1247">
    <property type="taxonomic scope" value="Bacteria"/>
</dbReference>
<dbReference type="SUPFAM" id="SSF55729">
    <property type="entry name" value="Acyl-CoA N-acyltransferases (Nat)"/>
    <property type="match status" value="1"/>
</dbReference>
<dbReference type="KEGG" id="tgr:Tgr7_0491"/>
<evidence type="ECO:0000313" key="4">
    <source>
        <dbReference type="EMBL" id="ACL71588.1"/>
    </source>
</evidence>
<organism evidence="4 5">
    <name type="scientific">Thioalkalivibrio sulfidiphilus (strain HL-EbGR7)</name>
    <dbReference type="NCBI Taxonomy" id="396588"/>
    <lineage>
        <taxon>Bacteria</taxon>
        <taxon>Pseudomonadati</taxon>
        <taxon>Pseudomonadota</taxon>
        <taxon>Gammaproteobacteria</taxon>
        <taxon>Chromatiales</taxon>
        <taxon>Ectothiorhodospiraceae</taxon>
        <taxon>Thioalkalivibrio</taxon>
    </lineage>
</organism>
<dbReference type="Gene3D" id="3.40.630.30">
    <property type="match status" value="1"/>
</dbReference>
<accession>B8GL70</accession>
<keyword evidence="2" id="KW-0012">Acyltransferase</keyword>
<dbReference type="CDD" id="cd04301">
    <property type="entry name" value="NAT_SF"/>
    <property type="match status" value="1"/>
</dbReference>
<keyword evidence="5" id="KW-1185">Reference proteome</keyword>
<dbReference type="EMBL" id="CP001339">
    <property type="protein sequence ID" value="ACL71588.1"/>
    <property type="molecule type" value="Genomic_DNA"/>
</dbReference>
<dbReference type="AlphaFoldDB" id="B8GL70"/>
<dbReference type="OrthoDB" id="5567621at2"/>
<keyword evidence="1 4" id="KW-0808">Transferase</keyword>
<feature type="domain" description="N-acetyltransferase" evidence="3">
    <location>
        <begin position="3"/>
        <end position="156"/>
    </location>
</feature>
<dbReference type="PROSITE" id="PS51186">
    <property type="entry name" value="GNAT"/>
    <property type="match status" value="1"/>
</dbReference>
<evidence type="ECO:0000256" key="2">
    <source>
        <dbReference type="ARBA" id="ARBA00023315"/>
    </source>
</evidence>
<gene>
    <name evidence="4" type="ordered locus">Tgr7_0491</name>
</gene>
<sequence length="156" mass="17537">MSITYRTACKADLPAINGVIERAVMTWRLPERVKRLSLPLYRYSETDLGHLEVWVVEADSGIAGLASWEPAEAADLPEGKSGLLLHGLYVDPDRQHRGIGSQLLSASQARARELGLDGVLIKAQADAEPFFQRRGLERLPVRDESRDYALRYWHRA</sequence>
<dbReference type="HOGENOM" id="CLU_1668620_0_0_6"/>
<protein>
    <submittedName>
        <fullName evidence="4">GCN5-related N-acetyltransferase</fullName>
    </submittedName>
</protein>
<evidence type="ECO:0000313" key="5">
    <source>
        <dbReference type="Proteomes" id="UP000002383"/>
    </source>
</evidence>
<dbReference type="Pfam" id="PF13508">
    <property type="entry name" value="Acetyltransf_7"/>
    <property type="match status" value="1"/>
</dbReference>
<evidence type="ECO:0000259" key="3">
    <source>
        <dbReference type="PROSITE" id="PS51186"/>
    </source>
</evidence>
<name>B8GL70_THISH</name>
<dbReference type="InterPro" id="IPR050832">
    <property type="entry name" value="Bact_Acetyltransf"/>
</dbReference>
<evidence type="ECO:0000256" key="1">
    <source>
        <dbReference type="ARBA" id="ARBA00022679"/>
    </source>
</evidence>
<dbReference type="InterPro" id="IPR016181">
    <property type="entry name" value="Acyl_CoA_acyltransferase"/>
</dbReference>
<proteinExistence type="predicted"/>
<dbReference type="PANTHER" id="PTHR43877">
    <property type="entry name" value="AMINOALKYLPHOSPHONATE N-ACETYLTRANSFERASE-RELATED-RELATED"/>
    <property type="match status" value="1"/>
</dbReference>
<dbReference type="InterPro" id="IPR000182">
    <property type="entry name" value="GNAT_dom"/>
</dbReference>
<dbReference type="Proteomes" id="UP000002383">
    <property type="component" value="Chromosome"/>
</dbReference>
<dbReference type="RefSeq" id="WP_012637076.1">
    <property type="nucleotide sequence ID" value="NC_011901.1"/>
</dbReference>
<dbReference type="PANTHER" id="PTHR43877:SF1">
    <property type="entry name" value="ACETYLTRANSFERASE"/>
    <property type="match status" value="1"/>
</dbReference>
<dbReference type="STRING" id="396588.Tgr7_0491"/>
<dbReference type="GO" id="GO:0016747">
    <property type="term" value="F:acyltransferase activity, transferring groups other than amino-acyl groups"/>
    <property type="evidence" value="ECO:0007669"/>
    <property type="project" value="InterPro"/>
</dbReference>
<reference evidence="4 5" key="1">
    <citation type="journal article" date="2011" name="Stand. Genomic Sci.">
        <title>Complete genome sequence of 'Thioalkalivibrio sulfidophilus' HL-EbGr7.</title>
        <authorList>
            <person name="Muyzer G."/>
            <person name="Sorokin D.Y."/>
            <person name="Mavromatis K."/>
            <person name="Lapidus A."/>
            <person name="Clum A."/>
            <person name="Ivanova N."/>
            <person name="Pati A."/>
            <person name="d'Haeseleer P."/>
            <person name="Woyke T."/>
            <person name="Kyrpides N.C."/>
        </authorList>
    </citation>
    <scope>NUCLEOTIDE SEQUENCE [LARGE SCALE GENOMIC DNA]</scope>
    <source>
        <strain evidence="4 5">HL-EbGR7</strain>
    </source>
</reference>